<comment type="similarity">
    <text evidence="2">Belongs to the OB-RGRP/VPS55 family.</text>
</comment>
<name>A0A4P9ZIB8_9ASCO</name>
<proteinExistence type="inferred from homology"/>
<protein>
    <recommendedName>
        <fullName evidence="9">Vacuolar protein sorting 55</fullName>
    </recommendedName>
</protein>
<evidence type="ECO:0008006" key="9">
    <source>
        <dbReference type="Google" id="ProtNLM"/>
    </source>
</evidence>
<reference evidence="8" key="1">
    <citation type="journal article" date="2018" name="Nat. Microbiol.">
        <title>Leveraging single-cell genomics to expand the fungal tree of life.</title>
        <authorList>
            <person name="Ahrendt S.R."/>
            <person name="Quandt C.A."/>
            <person name="Ciobanu D."/>
            <person name="Clum A."/>
            <person name="Salamov A."/>
            <person name="Andreopoulos B."/>
            <person name="Cheng J.F."/>
            <person name="Woyke T."/>
            <person name="Pelin A."/>
            <person name="Henrissat B."/>
            <person name="Reynolds N.K."/>
            <person name="Benny G.L."/>
            <person name="Smith M.E."/>
            <person name="James T.Y."/>
            <person name="Grigoriev I.V."/>
        </authorList>
    </citation>
    <scope>NUCLEOTIDE SEQUENCE [LARGE SCALE GENOMIC DNA]</scope>
    <source>
        <strain evidence="8">Baker2002</strain>
    </source>
</reference>
<dbReference type="Proteomes" id="UP000268321">
    <property type="component" value="Unassembled WGS sequence"/>
</dbReference>
<evidence type="ECO:0000313" key="7">
    <source>
        <dbReference type="EMBL" id="RKP32775.1"/>
    </source>
</evidence>
<evidence type="ECO:0000256" key="4">
    <source>
        <dbReference type="ARBA" id="ARBA00022989"/>
    </source>
</evidence>
<evidence type="ECO:0000256" key="5">
    <source>
        <dbReference type="ARBA" id="ARBA00023136"/>
    </source>
</evidence>
<dbReference type="OrthoDB" id="14246at2759"/>
<dbReference type="EMBL" id="ML004429">
    <property type="protein sequence ID" value="RKP32775.1"/>
    <property type="molecule type" value="Genomic_DNA"/>
</dbReference>
<evidence type="ECO:0000256" key="6">
    <source>
        <dbReference type="SAM" id="Phobius"/>
    </source>
</evidence>
<dbReference type="InterPro" id="IPR007262">
    <property type="entry name" value="Vps55/LEPROT"/>
</dbReference>
<accession>A0A4P9ZIB8</accession>
<keyword evidence="5 6" id="KW-0472">Membrane</keyword>
<gene>
    <name evidence="7" type="ORF">METBISCDRAFT_25348</name>
</gene>
<feature type="transmembrane region" description="Helical" evidence="6">
    <location>
        <begin position="78"/>
        <end position="104"/>
    </location>
</feature>
<keyword evidence="3 6" id="KW-0812">Transmembrane</keyword>
<dbReference type="Pfam" id="PF04133">
    <property type="entry name" value="Vps55"/>
    <property type="match status" value="1"/>
</dbReference>
<keyword evidence="4 6" id="KW-1133">Transmembrane helix</keyword>
<dbReference type="GO" id="GO:0016020">
    <property type="term" value="C:membrane"/>
    <property type="evidence" value="ECO:0007669"/>
    <property type="project" value="UniProtKB-SubCell"/>
</dbReference>
<comment type="subcellular location">
    <subcellularLocation>
        <location evidence="1">Membrane</location>
        <topology evidence="1">Multi-pass membrane protein</topology>
    </subcellularLocation>
</comment>
<keyword evidence="8" id="KW-1185">Reference proteome</keyword>
<evidence type="ECO:0000313" key="8">
    <source>
        <dbReference type="Proteomes" id="UP000268321"/>
    </source>
</evidence>
<evidence type="ECO:0000256" key="2">
    <source>
        <dbReference type="ARBA" id="ARBA00005645"/>
    </source>
</evidence>
<organism evidence="7 8">
    <name type="scientific">Metschnikowia bicuspidata</name>
    <dbReference type="NCBI Taxonomy" id="27322"/>
    <lineage>
        <taxon>Eukaryota</taxon>
        <taxon>Fungi</taxon>
        <taxon>Dikarya</taxon>
        <taxon>Ascomycota</taxon>
        <taxon>Saccharomycotina</taxon>
        <taxon>Pichiomycetes</taxon>
        <taxon>Metschnikowiaceae</taxon>
        <taxon>Metschnikowia</taxon>
    </lineage>
</organism>
<sequence>MNSTFDARKGPVNKIINLGIVLAAGFLLVLLAGIFSNWLAVVDGIVFAVAYLPVVITRSVISPRDYDLNFDLFANSQALVLQVCAQFLTAFLSATGVLVPVVLYHSHYFITTAL</sequence>
<feature type="transmembrane region" description="Helical" evidence="6">
    <location>
        <begin position="38"/>
        <end position="57"/>
    </location>
</feature>
<evidence type="ECO:0000256" key="1">
    <source>
        <dbReference type="ARBA" id="ARBA00004141"/>
    </source>
</evidence>
<dbReference type="AlphaFoldDB" id="A0A4P9ZIB8"/>
<feature type="transmembrane region" description="Helical" evidence="6">
    <location>
        <begin position="12"/>
        <end position="32"/>
    </location>
</feature>
<evidence type="ECO:0000256" key="3">
    <source>
        <dbReference type="ARBA" id="ARBA00022692"/>
    </source>
</evidence>